<feature type="binding site" evidence="10">
    <location>
        <position position="137"/>
    </location>
    <ligand>
        <name>[4Fe-4S] cluster</name>
        <dbReference type="ChEBI" id="CHEBI:49883"/>
        <label>2</label>
    </ligand>
</feature>
<dbReference type="PANTHER" id="PTHR43560">
    <property type="entry name" value="ION-TRANSLOCATING OXIDOREDUCTASE COMPLEX SUBUNIT B"/>
    <property type="match status" value="1"/>
</dbReference>
<keyword evidence="6 10" id="KW-0249">Electron transport</keyword>
<dbReference type="InterPro" id="IPR017900">
    <property type="entry name" value="4Fe4S_Fe_S_CS"/>
</dbReference>
<keyword evidence="3 10" id="KW-0479">Metal-binding</keyword>
<comment type="function">
    <text evidence="10">Part of a membrane-bound complex that couples electron transfer with translocation of ions across the membrane.</text>
</comment>
<organism evidence="14 15">
    <name type="scientific">Victivallis lenta</name>
    <dbReference type="NCBI Taxonomy" id="2606640"/>
    <lineage>
        <taxon>Bacteria</taxon>
        <taxon>Pseudomonadati</taxon>
        <taxon>Lentisphaerota</taxon>
        <taxon>Lentisphaeria</taxon>
        <taxon>Victivallales</taxon>
        <taxon>Victivallaceae</taxon>
        <taxon>Victivallis</taxon>
    </lineage>
</organism>
<evidence type="ECO:0000256" key="5">
    <source>
        <dbReference type="ARBA" id="ARBA00022967"/>
    </source>
</evidence>
<dbReference type="Gene3D" id="3.30.70.20">
    <property type="match status" value="1"/>
</dbReference>
<evidence type="ECO:0000256" key="11">
    <source>
        <dbReference type="SAM" id="Phobius"/>
    </source>
</evidence>
<evidence type="ECO:0000313" key="14">
    <source>
        <dbReference type="EMBL" id="MST98574.1"/>
    </source>
</evidence>
<feature type="domain" description="4Fe-4S" evidence="13">
    <location>
        <begin position="32"/>
        <end position="91"/>
    </location>
</feature>
<comment type="caution">
    <text evidence="10">Lacks conserved residue(s) required for the propagation of feature annotation.</text>
</comment>
<dbReference type="Proteomes" id="UP000435649">
    <property type="component" value="Unassembled WGS sequence"/>
</dbReference>
<feature type="binding site" evidence="10">
    <location>
        <position position="176"/>
    </location>
    <ligand>
        <name>[4Fe-4S] cluster</name>
        <dbReference type="ChEBI" id="CHEBI:49883"/>
        <label>3</label>
    </ligand>
</feature>
<feature type="binding site" evidence="10">
    <location>
        <position position="49"/>
    </location>
    <ligand>
        <name>[4Fe-4S] cluster</name>
        <dbReference type="ChEBI" id="CHEBI:49883"/>
        <label>1</label>
    </ligand>
</feature>
<evidence type="ECO:0000256" key="9">
    <source>
        <dbReference type="ARBA" id="ARBA00023136"/>
    </source>
</evidence>
<feature type="binding site" evidence="10">
    <location>
        <position position="170"/>
    </location>
    <ligand>
        <name>[4Fe-4S] cluster</name>
        <dbReference type="ChEBI" id="CHEBI:49883"/>
        <label>3</label>
    </ligand>
</feature>
<evidence type="ECO:0000259" key="13">
    <source>
        <dbReference type="PROSITE" id="PS51656"/>
    </source>
</evidence>
<keyword evidence="8 10" id="KW-0411">Iron-sulfur</keyword>
<keyword evidence="9 10" id="KW-0472">Membrane</keyword>
<dbReference type="PROSITE" id="PS51656">
    <property type="entry name" value="4FE4S"/>
    <property type="match status" value="1"/>
</dbReference>
<dbReference type="EMBL" id="VUNS01000020">
    <property type="protein sequence ID" value="MST98574.1"/>
    <property type="molecule type" value="Genomic_DNA"/>
</dbReference>
<keyword evidence="15" id="KW-1185">Reference proteome</keyword>
<keyword evidence="4 10" id="KW-0677">Repeat</keyword>
<comment type="cofactor">
    <cofactor evidence="10">
        <name>[4Fe-4S] cluster</name>
        <dbReference type="ChEBI" id="CHEBI:49883"/>
    </cofactor>
    <text evidence="10">Binds 3 [4Fe-4S] clusters.</text>
</comment>
<evidence type="ECO:0000259" key="12">
    <source>
        <dbReference type="PROSITE" id="PS51379"/>
    </source>
</evidence>
<dbReference type="PANTHER" id="PTHR43560:SF1">
    <property type="entry name" value="ION-TRANSLOCATING OXIDOREDUCTASE COMPLEX SUBUNIT B"/>
    <property type="match status" value="1"/>
</dbReference>
<dbReference type="InterPro" id="IPR017896">
    <property type="entry name" value="4Fe4S_Fe-S-bd"/>
</dbReference>
<dbReference type="InterPro" id="IPR010207">
    <property type="entry name" value="Elect_transpt_cplx_RnfB/RsxB"/>
</dbReference>
<dbReference type="Gene3D" id="1.10.15.40">
    <property type="entry name" value="Electron transport complex subunit B, putative Fe-S cluster"/>
    <property type="match status" value="1"/>
</dbReference>
<dbReference type="RefSeq" id="WP_106054046.1">
    <property type="nucleotide sequence ID" value="NZ_CALXOB010000051.1"/>
</dbReference>
<evidence type="ECO:0000256" key="4">
    <source>
        <dbReference type="ARBA" id="ARBA00022737"/>
    </source>
</evidence>
<keyword evidence="7 10" id="KW-0408">Iron</keyword>
<feature type="binding site" evidence="10">
    <location>
        <position position="57"/>
    </location>
    <ligand>
        <name>[4Fe-4S] cluster</name>
        <dbReference type="ChEBI" id="CHEBI:49883"/>
        <label>1</label>
    </ligand>
</feature>
<gene>
    <name evidence="10" type="primary">rnfB</name>
    <name evidence="14" type="ORF">FYJ85_16165</name>
</gene>
<evidence type="ECO:0000256" key="2">
    <source>
        <dbReference type="ARBA" id="ARBA00022485"/>
    </source>
</evidence>
<feature type="binding site" evidence="10">
    <location>
        <position position="151"/>
    </location>
    <ligand>
        <name>[4Fe-4S] cluster</name>
        <dbReference type="ChEBI" id="CHEBI:49883"/>
        <label>3</label>
    </ligand>
</feature>
<dbReference type="GO" id="GO:0051539">
    <property type="term" value="F:4 iron, 4 sulfur cluster binding"/>
    <property type="evidence" value="ECO:0007669"/>
    <property type="project" value="UniProtKB-UniRule"/>
</dbReference>
<keyword evidence="11" id="KW-1133">Transmembrane helix</keyword>
<dbReference type="GO" id="GO:0005886">
    <property type="term" value="C:plasma membrane"/>
    <property type="evidence" value="ECO:0007669"/>
    <property type="project" value="UniProtKB-SubCell"/>
</dbReference>
<evidence type="ECO:0000313" key="15">
    <source>
        <dbReference type="Proteomes" id="UP000435649"/>
    </source>
</evidence>
<keyword evidence="2 10" id="KW-0004">4Fe-4S</keyword>
<accession>A0A844G6I1</accession>
<feature type="region of interest" description="Hydrophobic" evidence="10">
    <location>
        <begin position="1"/>
        <end position="26"/>
    </location>
</feature>
<feature type="transmembrane region" description="Helical" evidence="11">
    <location>
        <begin position="6"/>
        <end position="26"/>
    </location>
</feature>
<comment type="similarity">
    <text evidence="10">Belongs to the 4Fe4S bacterial-type ferredoxin family. RnfB subfamily.</text>
</comment>
<reference evidence="14 15" key="1">
    <citation type="submission" date="2019-08" db="EMBL/GenBank/DDBJ databases">
        <title>In-depth cultivation of the pig gut microbiome towards novel bacterial diversity and tailored functional studies.</title>
        <authorList>
            <person name="Wylensek D."/>
            <person name="Hitch T.C.A."/>
            <person name="Clavel T."/>
        </authorList>
    </citation>
    <scope>NUCLEOTIDE SEQUENCE [LARGE SCALE GENOMIC DNA]</scope>
    <source>
        <strain evidence="14 15">BBE-744-WT-12</strain>
    </source>
</reference>
<dbReference type="AlphaFoldDB" id="A0A844G6I1"/>
<comment type="subcellular location">
    <subcellularLocation>
        <location evidence="10">Cell membrane</location>
    </subcellularLocation>
</comment>
<dbReference type="EC" id="7.-.-.-" evidence="10"/>
<keyword evidence="5 10" id="KW-1278">Translocase</keyword>
<dbReference type="PROSITE" id="PS00198">
    <property type="entry name" value="4FE4S_FER_1"/>
    <property type="match status" value="1"/>
</dbReference>
<name>A0A844G6I1_9BACT</name>
<comment type="caution">
    <text evidence="14">The sequence shown here is derived from an EMBL/GenBank/DDBJ whole genome shotgun (WGS) entry which is preliminary data.</text>
</comment>
<evidence type="ECO:0000256" key="6">
    <source>
        <dbReference type="ARBA" id="ARBA00022982"/>
    </source>
</evidence>
<evidence type="ECO:0000256" key="10">
    <source>
        <dbReference type="HAMAP-Rule" id="MF_00463"/>
    </source>
</evidence>
<evidence type="ECO:0000256" key="3">
    <source>
        <dbReference type="ARBA" id="ARBA00022723"/>
    </source>
</evidence>
<dbReference type="SUPFAM" id="SSF54862">
    <property type="entry name" value="4Fe-4S ferredoxins"/>
    <property type="match status" value="1"/>
</dbReference>
<dbReference type="Pfam" id="PF00037">
    <property type="entry name" value="Fer4"/>
    <property type="match status" value="1"/>
</dbReference>
<dbReference type="PROSITE" id="PS51379">
    <property type="entry name" value="4FE4S_FER_2"/>
    <property type="match status" value="1"/>
</dbReference>
<evidence type="ECO:0000256" key="8">
    <source>
        <dbReference type="ARBA" id="ARBA00023014"/>
    </source>
</evidence>
<dbReference type="Pfam" id="PF04060">
    <property type="entry name" value="FeS"/>
    <property type="match status" value="1"/>
</dbReference>
<comment type="subunit">
    <text evidence="10">The complex is composed of six subunits: RnfA, RnfB, RnfC, RnfD, RnfE and RnfG.</text>
</comment>
<dbReference type="HAMAP" id="MF_00463">
    <property type="entry name" value="RsxB_RnfB"/>
    <property type="match status" value="1"/>
</dbReference>
<dbReference type="NCBIfam" id="TIGR01944">
    <property type="entry name" value="rnfB"/>
    <property type="match status" value="1"/>
</dbReference>
<feature type="binding site" evidence="10">
    <location>
        <position position="74"/>
    </location>
    <ligand>
        <name>[4Fe-4S] cluster</name>
        <dbReference type="ChEBI" id="CHEBI:49883"/>
        <label>1</label>
    </ligand>
</feature>
<keyword evidence="11" id="KW-0812">Transmembrane</keyword>
<dbReference type="InterPro" id="IPR050395">
    <property type="entry name" value="4Fe4S_Ferredoxin_RnfB"/>
</dbReference>
<proteinExistence type="inferred from homology"/>
<evidence type="ECO:0000256" key="1">
    <source>
        <dbReference type="ARBA" id="ARBA00022448"/>
    </source>
</evidence>
<dbReference type="GO" id="GO:0022900">
    <property type="term" value="P:electron transport chain"/>
    <property type="evidence" value="ECO:0007669"/>
    <property type="project" value="UniProtKB-UniRule"/>
</dbReference>
<evidence type="ECO:0000256" key="7">
    <source>
        <dbReference type="ARBA" id="ARBA00023004"/>
    </source>
</evidence>
<keyword evidence="10" id="KW-1003">Cell membrane</keyword>
<keyword evidence="1 10" id="KW-0813">Transport</keyword>
<dbReference type="InterPro" id="IPR007202">
    <property type="entry name" value="4Fe-4S_dom"/>
</dbReference>
<protein>
    <recommendedName>
        <fullName evidence="10">Ion-translocating oxidoreductase complex subunit B</fullName>
        <ecNumber evidence="10">7.-.-.-</ecNumber>
    </recommendedName>
    <alternativeName>
        <fullName evidence="10">Rnf electron transport complex subunit B</fullName>
    </alternativeName>
</protein>
<feature type="binding site" evidence="10">
    <location>
        <position position="180"/>
    </location>
    <ligand>
        <name>[4Fe-4S] cluster</name>
        <dbReference type="ChEBI" id="CHEBI:49883"/>
        <label>2</label>
    </ligand>
</feature>
<feature type="binding site" evidence="10">
    <location>
        <position position="52"/>
    </location>
    <ligand>
        <name>[4Fe-4S] cluster</name>
        <dbReference type="ChEBI" id="CHEBI:49883"/>
        <label>1</label>
    </ligand>
</feature>
<sequence>MNTLILAVIIMAGVGLVLGIVIGIFAKLFRVETDPRIDLVVELLPGANCGGCGMAGCSDFAKAVVSGKAAPSKCPVSSSEQVSAIAKALGIEAGEAFKQKAVVVCGGDREQTLRLAGYNGVADCVSASLVAGGPKGCAYGCLGMGSCARKCPFGAIEMINGLAVVHKELCVGCGSCVAVCPRNVIKLVPADAEVHVYCNSPLKAPAKRQVCKVACIGCRKCAKAAPEKFVIEGFKAAVNYAHAPLPTQEDVQAAGCPTGALLTAEEHLHIEKHDPEWSAEK</sequence>
<feature type="binding site" evidence="10">
    <location>
        <position position="141"/>
    </location>
    <ligand>
        <name>[4Fe-4S] cluster</name>
        <dbReference type="ChEBI" id="CHEBI:49883"/>
        <label>2</label>
    </ligand>
</feature>
<feature type="binding site" evidence="10">
    <location>
        <position position="173"/>
    </location>
    <ligand>
        <name>[4Fe-4S] cluster</name>
        <dbReference type="ChEBI" id="CHEBI:49883"/>
        <label>3</label>
    </ligand>
</feature>
<feature type="domain" description="4Fe-4S ferredoxin-type" evidence="12">
    <location>
        <begin position="161"/>
        <end position="190"/>
    </location>
</feature>
<dbReference type="GO" id="GO:0009055">
    <property type="term" value="F:electron transfer activity"/>
    <property type="evidence" value="ECO:0007669"/>
    <property type="project" value="InterPro"/>
</dbReference>
<dbReference type="GO" id="GO:0046872">
    <property type="term" value="F:metal ion binding"/>
    <property type="evidence" value="ECO:0007669"/>
    <property type="project" value="UniProtKB-KW"/>
</dbReference>
<feature type="binding site" evidence="10">
    <location>
        <position position="147"/>
    </location>
    <ligand>
        <name>[4Fe-4S] cluster</name>
        <dbReference type="ChEBI" id="CHEBI:49883"/>
        <label>2</label>
    </ligand>
</feature>